<dbReference type="SMART" id="SM00504">
    <property type="entry name" value="Ubox"/>
    <property type="match status" value="1"/>
</dbReference>
<feature type="compositionally biased region" description="Basic and acidic residues" evidence="11">
    <location>
        <begin position="52"/>
        <end position="61"/>
    </location>
</feature>
<feature type="region of interest" description="Disordered" evidence="11">
    <location>
        <begin position="1"/>
        <end position="75"/>
    </location>
</feature>
<keyword evidence="6 10" id="KW-0863">Zinc-finger</keyword>
<keyword evidence="7" id="KW-0833">Ubl conjugation pathway</keyword>
<comment type="subcellular location">
    <subcellularLocation>
        <location evidence="1">Nucleus</location>
    </subcellularLocation>
</comment>
<evidence type="ECO:0000256" key="8">
    <source>
        <dbReference type="ARBA" id="ARBA00022833"/>
    </source>
</evidence>
<protein>
    <recommendedName>
        <fullName evidence="12">SP-RING-type domain-containing protein</fullName>
    </recommendedName>
</protein>
<feature type="domain" description="SP-RING-type" evidence="12">
    <location>
        <begin position="244"/>
        <end position="337"/>
    </location>
</feature>
<feature type="compositionally biased region" description="Acidic residues" evidence="11">
    <location>
        <begin position="62"/>
        <end position="73"/>
    </location>
</feature>
<evidence type="ECO:0000256" key="11">
    <source>
        <dbReference type="SAM" id="MobiDB-lite"/>
    </source>
</evidence>
<accession>A0A9P6B3Q6</accession>
<dbReference type="CDD" id="cd16651">
    <property type="entry name" value="SPL-RING_NSE2"/>
    <property type="match status" value="1"/>
</dbReference>
<dbReference type="InterPro" id="IPR013083">
    <property type="entry name" value="Znf_RING/FYVE/PHD"/>
</dbReference>
<dbReference type="InterPro" id="IPR003613">
    <property type="entry name" value="Ubox_domain"/>
</dbReference>
<evidence type="ECO:0000256" key="5">
    <source>
        <dbReference type="ARBA" id="ARBA00022723"/>
    </source>
</evidence>
<keyword evidence="5" id="KW-0479">Metal-binding</keyword>
<evidence type="ECO:0000313" key="14">
    <source>
        <dbReference type="Proteomes" id="UP000886523"/>
    </source>
</evidence>
<dbReference type="PANTHER" id="PTHR21330">
    <property type="entry name" value="E3 SUMO-PROTEIN LIGASE NSE2"/>
    <property type="match status" value="1"/>
</dbReference>
<evidence type="ECO:0000256" key="7">
    <source>
        <dbReference type="ARBA" id="ARBA00022786"/>
    </source>
</evidence>
<dbReference type="GO" id="GO:0005634">
    <property type="term" value="C:nucleus"/>
    <property type="evidence" value="ECO:0007669"/>
    <property type="project" value="UniProtKB-SubCell"/>
</dbReference>
<evidence type="ECO:0000313" key="13">
    <source>
        <dbReference type="EMBL" id="KAF9517174.1"/>
    </source>
</evidence>
<organism evidence="13 14">
    <name type="scientific">Hydnum rufescens UP504</name>
    <dbReference type="NCBI Taxonomy" id="1448309"/>
    <lineage>
        <taxon>Eukaryota</taxon>
        <taxon>Fungi</taxon>
        <taxon>Dikarya</taxon>
        <taxon>Basidiomycota</taxon>
        <taxon>Agaricomycotina</taxon>
        <taxon>Agaricomycetes</taxon>
        <taxon>Cantharellales</taxon>
        <taxon>Hydnaceae</taxon>
        <taxon>Hydnum</taxon>
    </lineage>
</organism>
<evidence type="ECO:0000256" key="4">
    <source>
        <dbReference type="ARBA" id="ARBA00022679"/>
    </source>
</evidence>
<evidence type="ECO:0000256" key="10">
    <source>
        <dbReference type="PROSITE-ProRule" id="PRU00452"/>
    </source>
</evidence>
<dbReference type="OrthoDB" id="26899at2759"/>
<keyword evidence="4" id="KW-0808">Transferase</keyword>
<evidence type="ECO:0000256" key="6">
    <source>
        <dbReference type="ARBA" id="ARBA00022771"/>
    </source>
</evidence>
<dbReference type="GO" id="GO:0000724">
    <property type="term" value="P:double-strand break repair via homologous recombination"/>
    <property type="evidence" value="ECO:0007669"/>
    <property type="project" value="InterPro"/>
</dbReference>
<dbReference type="GO" id="GO:0061665">
    <property type="term" value="F:SUMO ligase activity"/>
    <property type="evidence" value="ECO:0007669"/>
    <property type="project" value="TreeGrafter"/>
</dbReference>
<evidence type="ECO:0000256" key="1">
    <source>
        <dbReference type="ARBA" id="ARBA00004123"/>
    </source>
</evidence>
<dbReference type="PROSITE" id="PS51044">
    <property type="entry name" value="ZF_SP_RING"/>
    <property type="match status" value="1"/>
</dbReference>
<dbReference type="PANTHER" id="PTHR21330:SF1">
    <property type="entry name" value="E3 SUMO-PROTEIN LIGASE NSE2"/>
    <property type="match status" value="1"/>
</dbReference>
<gene>
    <name evidence="13" type="ORF">BS47DRAFT_540682</name>
</gene>
<keyword evidence="9" id="KW-0539">Nucleus</keyword>
<sequence>MRPVPIKQPRRVVDDDDDIEEGSSQPGPSRNPKARGGKKAALADDAEEEEERREQVRHVAANDDDDEEDDEEDARIQKEMNDLIDNFTDQPLPPDQAKKVRGAIGEWDLVNQKLMDAFARFNATASLVEETQNDGDSKDVKKLDDALRELLDTQAEIEANKATLSTLYQAIATSKHQGNAADLYEKDTKKLLSEYRNKTTRQKYALNPHYHEFREYIWEARHPAQPMNPLQQTIPREDGDDDDADDDILIGGATHDYKCPLTLKLLEDPVTSEKCKHSFSREAIHSLFANDRTTRCPATGCRAELTKADLKTNKDLAQRVKVYARRLREREQQNAQEAEEVIFDDDD</sequence>
<dbReference type="GO" id="GO:0016567">
    <property type="term" value="P:protein ubiquitination"/>
    <property type="evidence" value="ECO:0007669"/>
    <property type="project" value="InterPro"/>
</dbReference>
<reference evidence="13" key="1">
    <citation type="journal article" date="2020" name="Nat. Commun.">
        <title>Large-scale genome sequencing of mycorrhizal fungi provides insights into the early evolution of symbiotic traits.</title>
        <authorList>
            <person name="Miyauchi S."/>
            <person name="Kiss E."/>
            <person name="Kuo A."/>
            <person name="Drula E."/>
            <person name="Kohler A."/>
            <person name="Sanchez-Garcia M."/>
            <person name="Morin E."/>
            <person name="Andreopoulos B."/>
            <person name="Barry K.W."/>
            <person name="Bonito G."/>
            <person name="Buee M."/>
            <person name="Carver A."/>
            <person name="Chen C."/>
            <person name="Cichocki N."/>
            <person name="Clum A."/>
            <person name="Culley D."/>
            <person name="Crous P.W."/>
            <person name="Fauchery L."/>
            <person name="Girlanda M."/>
            <person name="Hayes R.D."/>
            <person name="Keri Z."/>
            <person name="LaButti K."/>
            <person name="Lipzen A."/>
            <person name="Lombard V."/>
            <person name="Magnuson J."/>
            <person name="Maillard F."/>
            <person name="Murat C."/>
            <person name="Nolan M."/>
            <person name="Ohm R.A."/>
            <person name="Pangilinan J."/>
            <person name="Pereira M.F."/>
            <person name="Perotto S."/>
            <person name="Peter M."/>
            <person name="Pfister S."/>
            <person name="Riley R."/>
            <person name="Sitrit Y."/>
            <person name="Stielow J.B."/>
            <person name="Szollosi G."/>
            <person name="Zifcakova L."/>
            <person name="Stursova M."/>
            <person name="Spatafora J.W."/>
            <person name="Tedersoo L."/>
            <person name="Vaario L.M."/>
            <person name="Yamada A."/>
            <person name="Yan M."/>
            <person name="Wang P."/>
            <person name="Xu J."/>
            <person name="Bruns T."/>
            <person name="Baldrian P."/>
            <person name="Vilgalys R."/>
            <person name="Dunand C."/>
            <person name="Henrissat B."/>
            <person name="Grigoriev I.V."/>
            <person name="Hibbett D."/>
            <person name="Nagy L.G."/>
            <person name="Martin F.M."/>
        </authorList>
    </citation>
    <scope>NUCLEOTIDE SEQUENCE</scope>
    <source>
        <strain evidence="13">UP504</strain>
    </source>
</reference>
<dbReference type="Gene3D" id="3.30.40.10">
    <property type="entry name" value="Zinc/RING finger domain, C3HC4 (zinc finger)"/>
    <property type="match status" value="1"/>
</dbReference>
<dbReference type="SUPFAM" id="SSF57850">
    <property type="entry name" value="RING/U-box"/>
    <property type="match status" value="1"/>
</dbReference>
<keyword evidence="14" id="KW-1185">Reference proteome</keyword>
<proteinExistence type="inferred from homology"/>
<comment type="similarity">
    <text evidence="3">Belongs to the NSE2 family.</text>
</comment>
<dbReference type="GO" id="GO:0004842">
    <property type="term" value="F:ubiquitin-protein transferase activity"/>
    <property type="evidence" value="ECO:0007669"/>
    <property type="project" value="InterPro"/>
</dbReference>
<dbReference type="InterPro" id="IPR026846">
    <property type="entry name" value="Nse2(Mms21)"/>
</dbReference>
<dbReference type="EMBL" id="MU128933">
    <property type="protein sequence ID" value="KAF9517174.1"/>
    <property type="molecule type" value="Genomic_DNA"/>
</dbReference>
<comment type="caution">
    <text evidence="13">The sequence shown here is derived from an EMBL/GenBank/DDBJ whole genome shotgun (WGS) entry which is preliminary data.</text>
</comment>
<evidence type="ECO:0000256" key="3">
    <source>
        <dbReference type="ARBA" id="ARBA00008212"/>
    </source>
</evidence>
<dbReference type="GO" id="GO:0008270">
    <property type="term" value="F:zinc ion binding"/>
    <property type="evidence" value="ECO:0007669"/>
    <property type="project" value="UniProtKB-KW"/>
</dbReference>
<dbReference type="InterPro" id="IPR004181">
    <property type="entry name" value="Znf_MIZ"/>
</dbReference>
<dbReference type="AlphaFoldDB" id="A0A9P6B3Q6"/>
<evidence type="ECO:0000256" key="9">
    <source>
        <dbReference type="ARBA" id="ARBA00023242"/>
    </source>
</evidence>
<dbReference type="GO" id="GO:0030915">
    <property type="term" value="C:Smc5-Smc6 complex"/>
    <property type="evidence" value="ECO:0007669"/>
    <property type="project" value="InterPro"/>
</dbReference>
<evidence type="ECO:0000259" key="12">
    <source>
        <dbReference type="PROSITE" id="PS51044"/>
    </source>
</evidence>
<keyword evidence="8" id="KW-0862">Zinc</keyword>
<dbReference type="Pfam" id="PF11789">
    <property type="entry name" value="zf-Nse"/>
    <property type="match status" value="1"/>
</dbReference>
<dbReference type="GO" id="GO:0016925">
    <property type="term" value="P:protein sumoylation"/>
    <property type="evidence" value="ECO:0007669"/>
    <property type="project" value="TreeGrafter"/>
</dbReference>
<dbReference type="Proteomes" id="UP000886523">
    <property type="component" value="Unassembled WGS sequence"/>
</dbReference>
<evidence type="ECO:0000256" key="2">
    <source>
        <dbReference type="ARBA" id="ARBA00004718"/>
    </source>
</evidence>
<comment type="pathway">
    <text evidence="2">Protein modification; protein sumoylation.</text>
</comment>
<name>A0A9P6B3Q6_9AGAM</name>